<keyword evidence="10" id="KW-1185">Reference proteome</keyword>
<gene>
    <name evidence="9" type="primary">cut9</name>
    <name evidence="9" type="ORF">LTR05_002038</name>
</gene>
<dbReference type="AlphaFoldDB" id="A0AAN7Y7G4"/>
<keyword evidence="6" id="KW-0131">Cell cycle</keyword>
<keyword evidence="2" id="KW-0677">Repeat</keyword>
<evidence type="ECO:0000256" key="3">
    <source>
        <dbReference type="ARBA" id="ARBA00022776"/>
    </source>
</evidence>
<feature type="region of interest" description="Disordered" evidence="8">
    <location>
        <begin position="662"/>
        <end position="700"/>
    </location>
</feature>
<evidence type="ECO:0000256" key="6">
    <source>
        <dbReference type="ARBA" id="ARBA00023306"/>
    </source>
</evidence>
<comment type="caution">
    <text evidence="9">The sequence shown here is derived from an EMBL/GenBank/DDBJ whole genome shotgun (WGS) entry which is preliminary data.</text>
</comment>
<feature type="repeat" description="TPR" evidence="7">
    <location>
        <begin position="350"/>
        <end position="383"/>
    </location>
</feature>
<proteinExistence type="predicted"/>
<evidence type="ECO:0000256" key="4">
    <source>
        <dbReference type="ARBA" id="ARBA00022786"/>
    </source>
</evidence>
<dbReference type="Gene3D" id="1.25.40.10">
    <property type="entry name" value="Tetratricopeptide repeat domain"/>
    <property type="match status" value="1"/>
</dbReference>
<name>A0AAN7Y7G4_9EURO</name>
<accession>A0AAN7Y7G4</accession>
<dbReference type="GO" id="GO:0016567">
    <property type="term" value="P:protein ubiquitination"/>
    <property type="evidence" value="ECO:0007669"/>
    <property type="project" value="TreeGrafter"/>
</dbReference>
<dbReference type="GO" id="GO:0051301">
    <property type="term" value="P:cell division"/>
    <property type="evidence" value="ECO:0007669"/>
    <property type="project" value="UniProtKB-KW"/>
</dbReference>
<dbReference type="InterPro" id="IPR011990">
    <property type="entry name" value="TPR-like_helical_dom_sf"/>
</dbReference>
<keyword evidence="1" id="KW-0132">Cell division</keyword>
<feature type="compositionally biased region" description="Acidic residues" evidence="8">
    <location>
        <begin position="662"/>
        <end position="680"/>
    </location>
</feature>
<dbReference type="Pfam" id="PF13374">
    <property type="entry name" value="TPR_10"/>
    <property type="match status" value="1"/>
</dbReference>
<dbReference type="InterPro" id="IPR019734">
    <property type="entry name" value="TPR_rpt"/>
</dbReference>
<dbReference type="GO" id="GO:0005680">
    <property type="term" value="C:anaphase-promoting complex"/>
    <property type="evidence" value="ECO:0007669"/>
    <property type="project" value="UniProtKB-ARBA"/>
</dbReference>
<dbReference type="SMART" id="SM00028">
    <property type="entry name" value="TPR"/>
    <property type="match status" value="7"/>
</dbReference>
<keyword evidence="4" id="KW-0833">Ubl conjugation pathway</keyword>
<dbReference type="PANTHER" id="PTHR12558">
    <property type="entry name" value="CELL DIVISION CYCLE 16,23,27"/>
    <property type="match status" value="1"/>
</dbReference>
<evidence type="ECO:0000256" key="7">
    <source>
        <dbReference type="PROSITE-ProRule" id="PRU00339"/>
    </source>
</evidence>
<evidence type="ECO:0000256" key="2">
    <source>
        <dbReference type="ARBA" id="ARBA00022737"/>
    </source>
</evidence>
<keyword evidence="3" id="KW-0498">Mitosis</keyword>
<dbReference type="GO" id="GO:0005737">
    <property type="term" value="C:cytoplasm"/>
    <property type="evidence" value="ECO:0007669"/>
    <property type="project" value="TreeGrafter"/>
</dbReference>
<evidence type="ECO:0000313" key="9">
    <source>
        <dbReference type="EMBL" id="KAK5087823.1"/>
    </source>
</evidence>
<dbReference type="EMBL" id="JAVRRJ010000002">
    <property type="protein sequence ID" value="KAK5087823.1"/>
    <property type="molecule type" value="Genomic_DNA"/>
</dbReference>
<dbReference type="GO" id="GO:0031145">
    <property type="term" value="P:anaphase-promoting complex-dependent catabolic process"/>
    <property type="evidence" value="ECO:0007669"/>
    <property type="project" value="TreeGrafter"/>
</dbReference>
<keyword evidence="5 7" id="KW-0802">TPR repeat</keyword>
<dbReference type="GO" id="GO:0045842">
    <property type="term" value="P:positive regulation of mitotic metaphase/anaphase transition"/>
    <property type="evidence" value="ECO:0007669"/>
    <property type="project" value="TreeGrafter"/>
</dbReference>
<dbReference type="SUPFAM" id="SSF48452">
    <property type="entry name" value="TPR-like"/>
    <property type="match status" value="2"/>
</dbReference>
<reference evidence="9 10" key="1">
    <citation type="submission" date="2023-08" db="EMBL/GenBank/DDBJ databases">
        <title>Black Yeasts Isolated from many extreme environments.</title>
        <authorList>
            <person name="Coleine C."/>
            <person name="Stajich J.E."/>
            <person name="Selbmann L."/>
        </authorList>
    </citation>
    <scope>NUCLEOTIDE SEQUENCE [LARGE SCALE GENOMIC DNA]</scope>
    <source>
        <strain evidence="9 10">CCFEE 5910</strain>
    </source>
</reference>
<dbReference type="Proteomes" id="UP001309876">
    <property type="component" value="Unassembled WGS sequence"/>
</dbReference>
<evidence type="ECO:0000256" key="5">
    <source>
        <dbReference type="ARBA" id="ARBA00022803"/>
    </source>
</evidence>
<dbReference type="Pfam" id="PF12895">
    <property type="entry name" value="ANAPC3"/>
    <property type="match status" value="1"/>
</dbReference>
<evidence type="ECO:0000313" key="10">
    <source>
        <dbReference type="Proteomes" id="UP001309876"/>
    </source>
</evidence>
<evidence type="ECO:0000256" key="1">
    <source>
        <dbReference type="ARBA" id="ARBA00022618"/>
    </source>
</evidence>
<protein>
    <submittedName>
        <fullName evidence="9">Anaphase-promoting complex subunit Cut9</fullName>
    </submittedName>
</protein>
<evidence type="ECO:0000256" key="8">
    <source>
        <dbReference type="SAM" id="MobiDB-lite"/>
    </source>
</evidence>
<dbReference type="PROSITE" id="PS50005">
    <property type="entry name" value="TPR"/>
    <property type="match status" value="1"/>
</dbReference>
<dbReference type="PANTHER" id="PTHR12558:SF9">
    <property type="entry name" value="CELL DIVISION CYCLE PROTEIN 16 HOMOLOG"/>
    <property type="match status" value="1"/>
</dbReference>
<sequence>MDKYLRNWRQDALNKGQHDAAIYIGDKVLALSNSDGDAFWLAQVHFSNNNYTRALAILSKKDLINRSLSCRYLAAHCYIKQGRYEQALILLGEDNPIHLIQSVQHNARRKLAHTNGLGRHITQRGRGERDRIEYSEERERDREQEKELKFQAGMCYLRGLCWSKRNAFDKAKDCFMAAVRIDVQCFEAFDQLMKNSLLTPAEEIQFLNELDFDSIRTEEPAQAQEAAHLTKLLYTTRLSKYSSPQTMTDATETLATHYNLADNPDLMLTQAETLYTQCRFHEALAITTQILNSSSNAEREDLDQNPDVMASLGHAPNLYPLHIACLYETSQHNTLFHLSHTLSLHAPHESYTYLAIATYYLSTARIPEARRFFSKASLMNPHSAEAWIGFAHTFAAEGEHDQAIAAYSTASRLFQGSHLPSLFLGMQHLGLGNMTLAWEYVLHAFSMSSGAGSVSAASSVTASRAKTEEDTNRLNQLVFTQPHALKGDPLVIGELGVILYHQTNLNVAAKLFKRGLELAAQLGCDMSAWVAVRGNLAHALRRMGRYQESLDQFDECLRQLTGGASSILSGLGKNFTSMNLSVDSGAISTGLTAHSVSAGYEQRNLLAAIHTARGLVLLSMMSRTREAVEALHEAVRISGGDAGGGMAGTLLTRAMEVWAAEQDNEDDAEDAFSEDEDDTEQPQHHATSRAGTGRDFQQPGIHADLDMNDLISRKLDKDAENLLDGILMPSYSKYGRQPSEEIPVQSGHNLGRRRAPGEQSFEVEVQEPSQSWSTRARRER</sequence>
<organism evidence="9 10">
    <name type="scientific">Lithohypha guttulata</name>
    <dbReference type="NCBI Taxonomy" id="1690604"/>
    <lineage>
        <taxon>Eukaryota</taxon>
        <taxon>Fungi</taxon>
        <taxon>Dikarya</taxon>
        <taxon>Ascomycota</taxon>
        <taxon>Pezizomycotina</taxon>
        <taxon>Eurotiomycetes</taxon>
        <taxon>Chaetothyriomycetidae</taxon>
        <taxon>Chaetothyriales</taxon>
        <taxon>Trichomeriaceae</taxon>
        <taxon>Lithohypha</taxon>
    </lineage>
</organism>
<feature type="region of interest" description="Disordered" evidence="8">
    <location>
        <begin position="732"/>
        <end position="780"/>
    </location>
</feature>